<dbReference type="GO" id="GO:0006633">
    <property type="term" value="P:fatty acid biosynthetic process"/>
    <property type="evidence" value="ECO:0007669"/>
    <property type="project" value="UniProtKB-UniRule"/>
</dbReference>
<comment type="catalytic activity">
    <reaction evidence="11">
        <text>(2S)-2-methylbutanoyl-CoA + malonyl-[ACP] + H(+) = (4S)-4-methyl-3-oxohexanoyl-[ACP] + CO2 + CoA</text>
        <dbReference type="Rhea" id="RHEA:42276"/>
        <dbReference type="Rhea" id="RHEA-COMP:9623"/>
        <dbReference type="Rhea" id="RHEA-COMP:17148"/>
        <dbReference type="ChEBI" id="CHEBI:15378"/>
        <dbReference type="ChEBI" id="CHEBI:16526"/>
        <dbReference type="ChEBI" id="CHEBI:57287"/>
        <dbReference type="ChEBI" id="CHEBI:78449"/>
        <dbReference type="ChEBI" id="CHEBI:88166"/>
        <dbReference type="ChEBI" id="CHEBI:167462"/>
        <dbReference type="EC" id="2.3.1.300"/>
    </reaction>
    <physiologicalReaction direction="left-to-right" evidence="11">
        <dbReference type="Rhea" id="RHEA:42277"/>
    </physiologicalReaction>
</comment>
<evidence type="ECO:0000256" key="1">
    <source>
        <dbReference type="ARBA" id="ARBA00005194"/>
    </source>
</evidence>
<dbReference type="STRING" id="29341.RSJ17_01790"/>
<comment type="domain">
    <text evidence="14">The last Arg residue of the ACP-binding site is essential for the weak association between ACP/AcpP and FabH.</text>
</comment>
<sequence>MKNVQILGTGSYVPSNIVTNDMLSQYVETSDEWIVSRTGIKTRYISKDETTTELAINAAKLALQDSNTTADEIELIIVATITQDTLTPSTACNVQAAIGAKNAMAFDISSACSGFIYGIDIASQFIKNGAYKKALIIGAEVLSKIIDWNDRSTCVLFGDGAGAAVIATGDEVGITSVQCRADGSKGGSLTCSAVDLKNIYNSGTKDFHDKVVMNGKDIFKFAVAVLEKSIERILVENNLNIDDIDYIVPHQANFRIIEAVSKRKNYDINKFYMNLSKYGNTSSASIILALDELNKKNLLKKGDKIIIIGFGGGLTYGSALINWNKVSK</sequence>
<comment type="subunit">
    <text evidence="14">Homodimer.</text>
</comment>
<feature type="active site" evidence="14">
    <location>
        <position position="112"/>
    </location>
</feature>
<evidence type="ECO:0000256" key="8">
    <source>
        <dbReference type="ARBA" id="ARBA00023160"/>
    </source>
</evidence>
<evidence type="ECO:0000256" key="12">
    <source>
        <dbReference type="ARBA" id="ARBA00052467"/>
    </source>
</evidence>
<dbReference type="OrthoDB" id="9815506at2"/>
<keyword evidence="3 14" id="KW-0963">Cytoplasm</keyword>
<comment type="catalytic activity">
    <reaction evidence="12">
        <text>2-methylpropanoyl-CoA + malonyl-[ACP] + H(+) = 4-methyl-3-oxopentanoyl-[ACP] + CO2 + CoA</text>
        <dbReference type="Rhea" id="RHEA:42268"/>
        <dbReference type="Rhea" id="RHEA-COMP:9623"/>
        <dbReference type="Rhea" id="RHEA-COMP:9940"/>
        <dbReference type="ChEBI" id="CHEBI:15378"/>
        <dbReference type="ChEBI" id="CHEBI:16526"/>
        <dbReference type="ChEBI" id="CHEBI:57287"/>
        <dbReference type="ChEBI" id="CHEBI:57338"/>
        <dbReference type="ChEBI" id="CHEBI:78449"/>
        <dbReference type="ChEBI" id="CHEBI:78820"/>
        <dbReference type="EC" id="2.3.1.300"/>
    </reaction>
    <physiologicalReaction direction="left-to-right" evidence="12">
        <dbReference type="Rhea" id="RHEA:42269"/>
    </physiologicalReaction>
</comment>
<dbReference type="EC" id="2.3.1.180" evidence="14"/>
<dbReference type="Proteomes" id="UP000031366">
    <property type="component" value="Unassembled WGS sequence"/>
</dbReference>
<evidence type="ECO:0000313" key="19">
    <source>
        <dbReference type="Proteomes" id="UP000031366"/>
    </source>
</evidence>
<evidence type="ECO:0000256" key="3">
    <source>
        <dbReference type="ARBA" id="ARBA00022490"/>
    </source>
</evidence>
<keyword evidence="15" id="KW-1133">Transmembrane helix</keyword>
<dbReference type="PANTHER" id="PTHR34069:SF2">
    <property type="entry name" value="BETA-KETOACYL-[ACYL-CARRIER-PROTEIN] SYNTHASE III"/>
    <property type="match status" value="1"/>
</dbReference>
<dbReference type="InterPro" id="IPR013747">
    <property type="entry name" value="ACP_syn_III_C"/>
</dbReference>
<dbReference type="InterPro" id="IPR013751">
    <property type="entry name" value="ACP_syn_III_N"/>
</dbReference>
<comment type="function">
    <text evidence="14">Catalyzes the condensation reaction of fatty acid synthesis by the addition to an acyl acceptor of two carbons from malonyl-ACP. Catalyzes the first condensation reaction which initiates fatty acid synthesis and may therefore play a role in governing the total rate of fatty acid production. Possesses both acetoacetyl-ACP synthase and acetyl transacylase activities. Its substrate specificity determines the biosynthesis of branched-chain and/or straight-chain of fatty acids.</text>
</comment>
<keyword evidence="4 14" id="KW-0444">Lipid biosynthesis</keyword>
<comment type="caution">
    <text evidence="18">The sequence shown here is derived from an EMBL/GenBank/DDBJ whole genome shotgun (WGS) entry which is preliminary data.</text>
</comment>
<keyword evidence="5 14" id="KW-0808">Transferase</keyword>
<dbReference type="GO" id="GO:0004315">
    <property type="term" value="F:3-oxoacyl-[acyl-carrier-protein] synthase activity"/>
    <property type="evidence" value="ECO:0007669"/>
    <property type="project" value="InterPro"/>
</dbReference>
<comment type="similarity">
    <text evidence="2 14">Belongs to the thiolase-like superfamily. FabH family.</text>
</comment>
<evidence type="ECO:0000256" key="15">
    <source>
        <dbReference type="SAM" id="Phobius"/>
    </source>
</evidence>
<evidence type="ECO:0000256" key="13">
    <source>
        <dbReference type="ARBA" id="ARBA00052985"/>
    </source>
</evidence>
<feature type="active site" evidence="14">
    <location>
        <position position="280"/>
    </location>
</feature>
<keyword evidence="8 14" id="KW-0275">Fatty acid biosynthesis</keyword>
<keyword evidence="7 14" id="KW-0443">Lipid metabolism</keyword>
<comment type="catalytic activity">
    <reaction evidence="10">
        <text>malonyl-[ACP] + acetyl-CoA + H(+) = 3-oxobutanoyl-[ACP] + CO2 + CoA</text>
        <dbReference type="Rhea" id="RHEA:12080"/>
        <dbReference type="Rhea" id="RHEA-COMP:9623"/>
        <dbReference type="Rhea" id="RHEA-COMP:9625"/>
        <dbReference type="ChEBI" id="CHEBI:15378"/>
        <dbReference type="ChEBI" id="CHEBI:16526"/>
        <dbReference type="ChEBI" id="CHEBI:57287"/>
        <dbReference type="ChEBI" id="CHEBI:57288"/>
        <dbReference type="ChEBI" id="CHEBI:78449"/>
        <dbReference type="ChEBI" id="CHEBI:78450"/>
        <dbReference type="EC" id="2.3.1.180"/>
    </reaction>
    <physiologicalReaction direction="left-to-right" evidence="10">
        <dbReference type="Rhea" id="RHEA:12081"/>
    </physiologicalReaction>
</comment>
<accession>A0A0C1R5Z3</accession>
<dbReference type="AlphaFoldDB" id="A0A0C1R5Z3"/>
<dbReference type="InterPro" id="IPR004655">
    <property type="entry name" value="FabH"/>
</dbReference>
<dbReference type="SUPFAM" id="SSF53901">
    <property type="entry name" value="Thiolase-like"/>
    <property type="match status" value="1"/>
</dbReference>
<protein>
    <recommendedName>
        <fullName evidence="14">Beta-ketoacyl-[acyl-carrier-protein] synthase III</fullName>
        <shortName evidence="14">Beta-ketoacyl-ACP synthase III</shortName>
        <shortName evidence="14">KAS III</shortName>
        <ecNumber evidence="14">2.3.1.180</ecNumber>
    </recommendedName>
    <alternativeName>
        <fullName evidence="14">3-oxoacyl-[acyl-carrier-protein] synthase 3</fullName>
    </alternativeName>
    <alternativeName>
        <fullName evidence="14">3-oxoacyl-[acyl-carrier-protein] synthase III</fullName>
    </alternativeName>
</protein>
<dbReference type="Gene3D" id="3.40.47.10">
    <property type="match status" value="1"/>
</dbReference>
<evidence type="ECO:0000256" key="2">
    <source>
        <dbReference type="ARBA" id="ARBA00008642"/>
    </source>
</evidence>
<gene>
    <name evidence="14 18" type="primary">fabH</name>
    <name evidence="18" type="ORF">U732_2273</name>
</gene>
<evidence type="ECO:0000256" key="6">
    <source>
        <dbReference type="ARBA" id="ARBA00022832"/>
    </source>
</evidence>
<evidence type="ECO:0000256" key="14">
    <source>
        <dbReference type="HAMAP-Rule" id="MF_01815"/>
    </source>
</evidence>
<keyword evidence="9 14" id="KW-0012">Acyltransferase</keyword>
<dbReference type="UniPathway" id="UPA00094"/>
<comment type="subcellular location">
    <subcellularLocation>
        <location evidence="14">Cytoplasm</location>
    </subcellularLocation>
</comment>
<keyword evidence="15" id="KW-0472">Membrane</keyword>
<dbReference type="NCBIfam" id="TIGR00747">
    <property type="entry name" value="fabH"/>
    <property type="match status" value="1"/>
</dbReference>
<feature type="domain" description="Beta-ketoacyl-[acyl-carrier-protein] synthase III N-terminal" evidence="17">
    <location>
        <begin position="106"/>
        <end position="183"/>
    </location>
</feature>
<feature type="transmembrane region" description="Helical" evidence="15">
    <location>
        <begin position="305"/>
        <end position="323"/>
    </location>
</feature>
<feature type="domain" description="Beta-ketoacyl-[acyl-carrier-protein] synthase III C-terminal" evidence="16">
    <location>
        <begin position="235"/>
        <end position="323"/>
    </location>
</feature>
<evidence type="ECO:0000256" key="5">
    <source>
        <dbReference type="ARBA" id="ARBA00022679"/>
    </source>
</evidence>
<dbReference type="EMBL" id="AYSO01000018">
    <property type="protein sequence ID" value="KIE45906.1"/>
    <property type="molecule type" value="Genomic_DNA"/>
</dbReference>
<evidence type="ECO:0000256" key="4">
    <source>
        <dbReference type="ARBA" id="ARBA00022516"/>
    </source>
</evidence>
<evidence type="ECO:0000313" key="18">
    <source>
        <dbReference type="EMBL" id="KIE45906.1"/>
    </source>
</evidence>
<dbReference type="InterPro" id="IPR016039">
    <property type="entry name" value="Thiolase-like"/>
</dbReference>
<dbReference type="NCBIfam" id="NF006829">
    <property type="entry name" value="PRK09352.1"/>
    <property type="match status" value="1"/>
</dbReference>
<feature type="active site" evidence="14">
    <location>
        <position position="250"/>
    </location>
</feature>
<comment type="catalytic activity">
    <reaction evidence="13">
        <text>3-methylbutanoyl-CoA + malonyl-[ACP] + H(+) = 5-methyl-3-oxohexanoyl-[ACP] + CO2 + CoA</text>
        <dbReference type="Rhea" id="RHEA:42272"/>
        <dbReference type="Rhea" id="RHEA-COMP:9623"/>
        <dbReference type="Rhea" id="RHEA-COMP:9941"/>
        <dbReference type="ChEBI" id="CHEBI:15378"/>
        <dbReference type="ChEBI" id="CHEBI:16526"/>
        <dbReference type="ChEBI" id="CHEBI:57287"/>
        <dbReference type="ChEBI" id="CHEBI:57345"/>
        <dbReference type="ChEBI" id="CHEBI:78449"/>
        <dbReference type="ChEBI" id="CHEBI:78822"/>
        <dbReference type="EC" id="2.3.1.300"/>
    </reaction>
    <physiologicalReaction direction="left-to-right" evidence="13">
        <dbReference type="Rhea" id="RHEA:42273"/>
    </physiologicalReaction>
</comment>
<evidence type="ECO:0000259" key="16">
    <source>
        <dbReference type="Pfam" id="PF08541"/>
    </source>
</evidence>
<keyword evidence="19" id="KW-1185">Reference proteome</keyword>
<dbReference type="GO" id="GO:0044550">
    <property type="term" value="P:secondary metabolite biosynthetic process"/>
    <property type="evidence" value="ECO:0007669"/>
    <property type="project" value="TreeGrafter"/>
</dbReference>
<keyword evidence="14" id="KW-0511">Multifunctional enzyme</keyword>
<evidence type="ECO:0000256" key="10">
    <source>
        <dbReference type="ARBA" id="ARBA00051096"/>
    </source>
</evidence>
<dbReference type="PANTHER" id="PTHR34069">
    <property type="entry name" value="3-OXOACYL-[ACYL-CARRIER-PROTEIN] SYNTHASE 3"/>
    <property type="match status" value="1"/>
</dbReference>
<dbReference type="Pfam" id="PF08541">
    <property type="entry name" value="ACP_syn_III_C"/>
    <property type="match status" value="1"/>
</dbReference>
<dbReference type="CDD" id="cd00830">
    <property type="entry name" value="KAS_III"/>
    <property type="match status" value="1"/>
</dbReference>
<dbReference type="GO" id="GO:0005737">
    <property type="term" value="C:cytoplasm"/>
    <property type="evidence" value="ECO:0007669"/>
    <property type="project" value="UniProtKB-SubCell"/>
</dbReference>
<comment type="pathway">
    <text evidence="1 14">Lipid metabolism; fatty acid biosynthesis.</text>
</comment>
<evidence type="ECO:0000256" key="11">
    <source>
        <dbReference type="ARBA" id="ARBA00052407"/>
    </source>
</evidence>
<keyword evidence="15" id="KW-0812">Transmembrane</keyword>
<feature type="region of interest" description="ACP-binding" evidence="14">
    <location>
        <begin position="251"/>
        <end position="255"/>
    </location>
</feature>
<proteinExistence type="inferred from homology"/>
<dbReference type="Pfam" id="PF08545">
    <property type="entry name" value="ACP_syn_III"/>
    <property type="match status" value="1"/>
</dbReference>
<dbReference type="FunFam" id="3.40.47.10:FF:000004">
    <property type="entry name" value="3-oxoacyl-[acyl-carrier-protein] synthase 3"/>
    <property type="match status" value="1"/>
</dbReference>
<evidence type="ECO:0000256" key="9">
    <source>
        <dbReference type="ARBA" id="ARBA00023315"/>
    </source>
</evidence>
<dbReference type="RefSeq" id="WP_039634524.1">
    <property type="nucleotide sequence ID" value="NZ_AYSO01000018.1"/>
</dbReference>
<dbReference type="HAMAP" id="MF_01815">
    <property type="entry name" value="FabH"/>
    <property type="match status" value="1"/>
</dbReference>
<dbReference type="GO" id="GO:0033818">
    <property type="term" value="F:beta-ketoacyl-acyl-carrier-protein synthase III activity"/>
    <property type="evidence" value="ECO:0007669"/>
    <property type="project" value="UniProtKB-UniRule"/>
</dbReference>
<name>A0A0C1R5Z3_9CLOT</name>
<organism evidence="18 19">
    <name type="scientific">Clostridium argentinense CDC 2741</name>
    <dbReference type="NCBI Taxonomy" id="1418104"/>
    <lineage>
        <taxon>Bacteria</taxon>
        <taxon>Bacillati</taxon>
        <taxon>Bacillota</taxon>
        <taxon>Clostridia</taxon>
        <taxon>Eubacteriales</taxon>
        <taxon>Clostridiaceae</taxon>
        <taxon>Clostridium</taxon>
    </lineage>
</organism>
<keyword evidence="6 14" id="KW-0276">Fatty acid metabolism</keyword>
<evidence type="ECO:0000256" key="7">
    <source>
        <dbReference type="ARBA" id="ARBA00023098"/>
    </source>
</evidence>
<reference evidence="18 19" key="1">
    <citation type="journal article" date="2015" name="Infect. Genet. Evol.">
        <title>Genomic sequences of six botulinum neurotoxin-producing strains representing three clostridial species illustrate the mobility and diversity of botulinum neurotoxin genes.</title>
        <authorList>
            <person name="Smith T.J."/>
            <person name="Hill K.K."/>
            <person name="Xie G."/>
            <person name="Foley B.T."/>
            <person name="Williamson C.H."/>
            <person name="Foster J.T."/>
            <person name="Johnson S.L."/>
            <person name="Chertkov O."/>
            <person name="Teshima H."/>
            <person name="Gibbons H.S."/>
            <person name="Johnsky L.A."/>
            <person name="Karavis M.A."/>
            <person name="Smith L.A."/>
        </authorList>
    </citation>
    <scope>NUCLEOTIDE SEQUENCE [LARGE SCALE GENOMIC DNA]</scope>
    <source>
        <strain evidence="18 19">CDC 2741</strain>
    </source>
</reference>
<evidence type="ECO:0000259" key="17">
    <source>
        <dbReference type="Pfam" id="PF08545"/>
    </source>
</evidence>